<dbReference type="GO" id="GO:0005543">
    <property type="term" value="F:phospholipid binding"/>
    <property type="evidence" value="ECO:0007669"/>
    <property type="project" value="TreeGrafter"/>
</dbReference>
<keyword evidence="3" id="KW-1185">Reference proteome</keyword>
<dbReference type="EMBL" id="HG805980">
    <property type="protein sequence ID" value="CDW55783.1"/>
    <property type="molecule type" value="Genomic_DNA"/>
</dbReference>
<dbReference type="Gene3D" id="1.20.1270.60">
    <property type="entry name" value="Arfaptin homology (AH) domain/BAR domain"/>
    <property type="match status" value="1"/>
</dbReference>
<proteinExistence type="predicted"/>
<evidence type="ECO:0000313" key="2">
    <source>
        <dbReference type="EMBL" id="CDW55783.1"/>
    </source>
</evidence>
<sequence length="150" mass="16631">MDSSLEKECSALGGLFQSIVGDLKGGYAVWDDFCVKTTKLNAQLRSSVIAFGGFLDALQRVADLATSAKVHKMVFALKSTGFEPVLTDPLADELFFKNRWNAICFQEEEKEKSFFAHLTPWVNFCKSLLRSNSISLRIPSVGRAASPFEQ</sequence>
<name>A0A077Z843_TRITR</name>
<dbReference type="GO" id="GO:0007009">
    <property type="term" value="P:plasma membrane organization"/>
    <property type="evidence" value="ECO:0007669"/>
    <property type="project" value="InterPro"/>
</dbReference>
<accession>A0A077Z843</accession>
<dbReference type="InterPro" id="IPR013606">
    <property type="entry name" value="I-BAR_dom"/>
</dbReference>
<dbReference type="PANTHER" id="PTHR15708:SF4">
    <property type="entry name" value="FI21477P1-RELATED"/>
    <property type="match status" value="1"/>
</dbReference>
<dbReference type="GO" id="GO:0003779">
    <property type="term" value="F:actin binding"/>
    <property type="evidence" value="ECO:0007669"/>
    <property type="project" value="InterPro"/>
</dbReference>
<dbReference type="GO" id="GO:0030031">
    <property type="term" value="P:cell projection assembly"/>
    <property type="evidence" value="ECO:0007669"/>
    <property type="project" value="TreeGrafter"/>
</dbReference>
<protein>
    <submittedName>
        <fullName evidence="2">IMD domain containing protein</fullName>
    </submittedName>
</protein>
<dbReference type="Pfam" id="PF08397">
    <property type="entry name" value="IMD"/>
    <property type="match status" value="1"/>
</dbReference>
<evidence type="ECO:0000313" key="3">
    <source>
        <dbReference type="Proteomes" id="UP000030665"/>
    </source>
</evidence>
<organism evidence="2 3">
    <name type="scientific">Trichuris trichiura</name>
    <name type="common">Whipworm</name>
    <name type="synonym">Trichocephalus trichiurus</name>
    <dbReference type="NCBI Taxonomy" id="36087"/>
    <lineage>
        <taxon>Eukaryota</taxon>
        <taxon>Metazoa</taxon>
        <taxon>Ecdysozoa</taxon>
        <taxon>Nematoda</taxon>
        <taxon>Enoplea</taxon>
        <taxon>Dorylaimia</taxon>
        <taxon>Trichinellida</taxon>
        <taxon>Trichuridae</taxon>
        <taxon>Trichuris</taxon>
    </lineage>
</organism>
<gene>
    <name evidence="2" type="ORF">TTRE_0000405601</name>
</gene>
<dbReference type="GO" id="GO:0015629">
    <property type="term" value="C:actin cytoskeleton"/>
    <property type="evidence" value="ECO:0007669"/>
    <property type="project" value="TreeGrafter"/>
</dbReference>
<dbReference type="PANTHER" id="PTHR15708">
    <property type="entry name" value="ACTIN BUNDLING/MISSING IN METASTASIS-RELATED"/>
    <property type="match status" value="1"/>
</dbReference>
<feature type="domain" description="IMD" evidence="1">
    <location>
        <begin position="16"/>
        <end position="70"/>
    </location>
</feature>
<dbReference type="InterPro" id="IPR027267">
    <property type="entry name" value="AH/BAR_dom_sf"/>
</dbReference>
<dbReference type="Proteomes" id="UP000030665">
    <property type="component" value="Unassembled WGS sequence"/>
</dbReference>
<dbReference type="AlphaFoldDB" id="A0A077Z843"/>
<dbReference type="GO" id="GO:0009898">
    <property type="term" value="C:cytoplasmic side of plasma membrane"/>
    <property type="evidence" value="ECO:0007669"/>
    <property type="project" value="TreeGrafter"/>
</dbReference>
<dbReference type="SUPFAM" id="SSF103657">
    <property type="entry name" value="BAR/IMD domain-like"/>
    <property type="match status" value="1"/>
</dbReference>
<dbReference type="OrthoDB" id="10061327at2759"/>
<dbReference type="STRING" id="36087.A0A077Z843"/>
<dbReference type="InterPro" id="IPR030127">
    <property type="entry name" value="MTSS1/MTSS2"/>
</dbReference>
<reference evidence="2" key="2">
    <citation type="submission" date="2014-03" db="EMBL/GenBank/DDBJ databases">
        <title>The whipworm genome and dual-species transcriptomics of an intimate host-pathogen interaction.</title>
        <authorList>
            <person name="Foth B.J."/>
            <person name="Tsai I.J."/>
            <person name="Reid A.J."/>
            <person name="Bancroft A.J."/>
            <person name="Nichol S."/>
            <person name="Tracey A."/>
            <person name="Holroyd N."/>
            <person name="Cotton J.A."/>
            <person name="Stanley E.J."/>
            <person name="Zarowiecki M."/>
            <person name="Liu J.Z."/>
            <person name="Huckvale T."/>
            <person name="Cooper P.J."/>
            <person name="Grencis R.K."/>
            <person name="Berriman M."/>
        </authorList>
    </citation>
    <scope>NUCLEOTIDE SEQUENCE [LARGE SCALE GENOMIC DNA]</scope>
</reference>
<evidence type="ECO:0000259" key="1">
    <source>
        <dbReference type="Pfam" id="PF08397"/>
    </source>
</evidence>
<reference evidence="2" key="1">
    <citation type="submission" date="2014-01" db="EMBL/GenBank/DDBJ databases">
        <authorList>
            <person name="Aslett M."/>
        </authorList>
    </citation>
    <scope>NUCLEOTIDE SEQUENCE</scope>
</reference>